<feature type="region of interest" description="Disordered" evidence="7">
    <location>
        <begin position="372"/>
        <end position="392"/>
    </location>
</feature>
<accession>A0A210PLV1</accession>
<dbReference type="Gene3D" id="3.80.10.10">
    <property type="entry name" value="Ribonuclease Inhibitor"/>
    <property type="match status" value="1"/>
</dbReference>
<keyword evidence="3" id="KW-0677">Repeat</keyword>
<evidence type="ECO:0000313" key="8">
    <source>
        <dbReference type="EMBL" id="OWF37480.1"/>
    </source>
</evidence>
<feature type="compositionally biased region" description="Polar residues" evidence="7">
    <location>
        <begin position="2584"/>
        <end position="2593"/>
    </location>
</feature>
<reference evidence="8 9" key="1">
    <citation type="journal article" date="2017" name="Nat. Ecol. Evol.">
        <title>Scallop genome provides insights into evolution of bilaterian karyotype and development.</title>
        <authorList>
            <person name="Wang S."/>
            <person name="Zhang J."/>
            <person name="Jiao W."/>
            <person name="Li J."/>
            <person name="Xun X."/>
            <person name="Sun Y."/>
            <person name="Guo X."/>
            <person name="Huan P."/>
            <person name="Dong B."/>
            <person name="Zhang L."/>
            <person name="Hu X."/>
            <person name="Sun X."/>
            <person name="Wang J."/>
            <person name="Zhao C."/>
            <person name="Wang Y."/>
            <person name="Wang D."/>
            <person name="Huang X."/>
            <person name="Wang R."/>
            <person name="Lv J."/>
            <person name="Li Y."/>
            <person name="Zhang Z."/>
            <person name="Liu B."/>
            <person name="Lu W."/>
            <person name="Hui Y."/>
            <person name="Liang J."/>
            <person name="Zhou Z."/>
            <person name="Hou R."/>
            <person name="Li X."/>
            <person name="Liu Y."/>
            <person name="Li H."/>
            <person name="Ning X."/>
            <person name="Lin Y."/>
            <person name="Zhao L."/>
            <person name="Xing Q."/>
            <person name="Dou J."/>
            <person name="Li Y."/>
            <person name="Mao J."/>
            <person name="Guo H."/>
            <person name="Dou H."/>
            <person name="Li T."/>
            <person name="Mu C."/>
            <person name="Jiang W."/>
            <person name="Fu Q."/>
            <person name="Fu X."/>
            <person name="Miao Y."/>
            <person name="Liu J."/>
            <person name="Yu Q."/>
            <person name="Li R."/>
            <person name="Liao H."/>
            <person name="Li X."/>
            <person name="Kong Y."/>
            <person name="Jiang Z."/>
            <person name="Chourrout D."/>
            <person name="Li R."/>
            <person name="Bao Z."/>
        </authorList>
    </citation>
    <scope>NUCLEOTIDE SEQUENCE [LARGE SCALE GENOMIC DNA]</scope>
    <source>
        <strain evidence="8 9">PY_sf001</strain>
    </source>
</reference>
<keyword evidence="9" id="KW-1185">Reference proteome</keyword>
<feature type="coiled-coil region" evidence="6">
    <location>
        <begin position="444"/>
        <end position="526"/>
    </location>
</feature>
<feature type="coiled-coil region" evidence="6">
    <location>
        <begin position="762"/>
        <end position="796"/>
    </location>
</feature>
<feature type="region of interest" description="Disordered" evidence="7">
    <location>
        <begin position="294"/>
        <end position="322"/>
    </location>
</feature>
<dbReference type="SMART" id="SM00369">
    <property type="entry name" value="LRR_TYP"/>
    <property type="match status" value="3"/>
</dbReference>
<gene>
    <name evidence="8" type="ORF">KP79_PYT04680</name>
</gene>
<feature type="compositionally biased region" description="Basic and acidic residues" evidence="7">
    <location>
        <begin position="310"/>
        <end position="322"/>
    </location>
</feature>
<evidence type="ECO:0000256" key="4">
    <source>
        <dbReference type="ARBA" id="ARBA00023034"/>
    </source>
</evidence>
<dbReference type="GO" id="GO:0007030">
    <property type="term" value="P:Golgi organization"/>
    <property type="evidence" value="ECO:0007669"/>
    <property type="project" value="TreeGrafter"/>
</dbReference>
<feature type="region of interest" description="Disordered" evidence="7">
    <location>
        <begin position="881"/>
        <end position="910"/>
    </location>
</feature>
<feature type="compositionally biased region" description="Polar residues" evidence="7">
    <location>
        <begin position="19"/>
        <end position="28"/>
    </location>
</feature>
<evidence type="ECO:0000256" key="2">
    <source>
        <dbReference type="ARBA" id="ARBA00022614"/>
    </source>
</evidence>
<feature type="compositionally biased region" description="Polar residues" evidence="7">
    <location>
        <begin position="2451"/>
        <end position="2460"/>
    </location>
</feature>
<feature type="region of interest" description="Disordered" evidence="7">
    <location>
        <begin position="1"/>
        <end position="79"/>
    </location>
</feature>
<evidence type="ECO:0000256" key="7">
    <source>
        <dbReference type="SAM" id="MobiDB-lite"/>
    </source>
</evidence>
<dbReference type="PANTHER" id="PTHR18921:SF2">
    <property type="entry name" value="THYROID RECEPTOR-INTERACTING PROTEIN 11"/>
    <property type="match status" value="1"/>
</dbReference>
<dbReference type="InterPro" id="IPR003591">
    <property type="entry name" value="Leu-rich_rpt_typical-subtyp"/>
</dbReference>
<feature type="coiled-coil region" evidence="6">
    <location>
        <begin position="640"/>
        <end position="733"/>
    </location>
</feature>
<comment type="subcellular location">
    <subcellularLocation>
        <location evidence="1">Golgi apparatus</location>
    </subcellularLocation>
</comment>
<sequence>MKKSTPRGGHSNLPVPKPSTGTPGNSKSLLRGSNFAHSAEDIPRRVQYSLRNNTPSPTRRTGSPGNEGRSRLAVPVRDHSPQSGVRYITEDLIRKMAKEESLEMITTLNLTLSKENGKKIKYIENLDRCKKLTNLNMSCNMIERVEKLEKLIKLRELNLAYNNITKVEGLENLANLQMLNVTGNNIEHIPIWLGKRLKALRTLHLGKNNLQSMSELAKLKPLPDLLELTVADNPLCQIPHCRLYLVFHLRTLQVLDSQPVTEEERRHARDRFEQDEIEKLERLLETEEARNRKLEEVQNRSAQESSFSKAADEERKRQHKITADRLNELERELETKNDLLKKKTTELNKACEKHYQLEQELAFHNIDSKFDSLGTSPQRNQHDDSGALDESPYIGRARYKANQYSRENSLGVSPPQQARYHNVSASPQKGEIMEKIHGQLDSALADKQDKVSKTEDRLKRLTDDLMGTERKLLQATKDLKRMGDITEKDDVKVQLRQRMAKKMQLVNDLKDSATQIEEEIDKTVNSMHNSKVDVARLKGQLDRLDSNDPKYRKVYAEMVDKEQQISESNQMYGQLQQQLEVMLDTIAKETADIKKLELQLNDDHIDANESLRTELDEIVGGLQGYLSNVKQQGVRRQRDFDSILGEKSQLENKVSQLEQELSVMDAEAGNYKAMEQRLMEMEQNLSDTQNFNKTLEDKLHKTLAKDVEYQDHMENTSAEVLDLKRALKEAGRKSQYDKQAVESQLKIEKERATKALHQASQASAVDEENRRLQHQLEAIKAQNLSYKEQLEGERQSRVRETMPHNEIRKRLKDLSHSVKTGKTNVEPQDDRDYLGKTFKDLQHFMSDKVNKSFREAGDAKKKTSQADAEIQALKESLTKAENRLLKRDDKNKDKDNKIQAERKANEDEMKRMQNELQRLKAKLKDTMERAAQGRPVTKIVYRPESESDRSSMNSEEKALFDELQRELLELRRNMRNKEEENARKMVDIESEAAIMEQALRDQEKEYEKELAFTRDELEDQKEKQEARMQVIGQDLEQAQVVANQLRQCLDERDKQLVNEVQTTDMSNHMMTAQEDELARLYEILDAQRDEIEHLNGMLDELYSSPRGPVNPGFDDGLWKLRQEVNRLKETLAMQSAYIQTMPNPLSSAGTQAQTDIQPDTGFNQNVYASQTGGPVPRLNLGTQPGVPVSMMPASPHRPNLGTAYSQPTAYMPAAGAAPGAAPGVHSGYASDPPQTRVSSARGSGHRPRSEDARQGHRSRRDRERGDDDRMSQRSHRSQRSHGSTKGRSGRSHDKDRRRQHTSSTAPKTAFEPVQRPQVYRPVQGGYAAPNMPSSAPSGVPTGAPMPGTSGQYFPSGGGVPVGAPMPGVHGQNFPMAGQSNPVGAPIMDGYQAPFPGRGVQLDPGASSWGVQPSGQRHIRGLTTNPILQSGGAGTQTPGYASTQTSGAPLVAMAPPYNAETQTYIPVAATPAQNVPYNSGRVFLPAYSTSTDRPGGRIYYPQGGRIPMGGPGGGGAPPPPPPPPPPAVMQFTPGSPGPKVSFLPVTPMATGTPVKHSRVNASLSAPPSPILAGTLTMDASGQPRGILKGNAGVDDDSYLFCNVPEHHDLEDYIAELQEKLKRLKHRILKEQEESRANEDHRLIKRLQNELEDRRDELEGLDLAIDKQKKSLKNLRKDERQLEQGKMEAKDELEFLKAYRHKSNKKKKMWKNAMDDLDSSDESLDEYLVKSRQHFVRNEVEGIEKTLSKRRSQLRDADALLRQCNTDLKGARDQARDTIDQYDSANHNLKSTIKETSELERRANQAGVELVKAADQLSSLRSEVKDMDRKRGKQERLLRDVNQVLSKRDLEYKDLDSRTKVASQNLSRLQSELLSTEQHEKQTLSSLRDAEDILNKRRSEIARMRDQIEVQRRELEKVDQLMGKKRTELQLIQDTAERKGNELNQVLRDAEGEINLKQRELRECREHLRDLEITKSDLVTAIKSKRGELSKVKEEVQTEDEVLQKLIGSVNKHKTELKHAYEMQKLEQTNLNSVKSTHAQKVSELEKTQRELIAEKAELEQLTAEINRKASELERFRQALDRDRQDTERLTLDKRSLEDRIAAMTREKEMLDDNCKSLDNKINQMKRTHNIIEEKMETSAKRLESLEVELRQREKEMDEANHQRTALQKEIHSLKQTSKETKSELKALKEHVREADDQSRHLEQDLREVTHQRDESKLEMERINEAIRTSRQSYEDYIRQEKQKHEDLQELLKSVAEKEFEYQEARMALSKVRKEVEREENKLNKLVSNANLELDNIRSDLHAKQLDLEQATHSMEKFKRETEQLQVNEEKFHEMDKIIKDLEREVAERNEEKSELAKALSRSYEELQKLRTEAAQDHTKTTRERLQMENAMHDMQVQLELAKQEMKHMQKRTASQVSELQNIAEVQFNKANRLDSEIARIRKDNKEMRKQQGPENSCQNGKSYADEKHVVDHDQSEKLERHLDSLKENLPKTSELMMENKENVIDALEDDNRKEDLREKLTQEQDYLRHQLQDQMQRHADNMESARLQSEGTIESLRTKLNTLQEVLVNTGESSFKSYRQHSRARSSSPGQSVLDTKFRKDRSPSPNFSRRGYLAQRPRSRSRSEERSLSPAFAEREFLTA</sequence>
<dbReference type="Proteomes" id="UP000242188">
    <property type="component" value="Unassembled WGS sequence"/>
</dbReference>
<feature type="region of interest" description="Disordered" evidence="7">
    <location>
        <begin position="2441"/>
        <end position="2464"/>
    </location>
</feature>
<feature type="compositionally biased region" description="Basic and acidic residues" evidence="7">
    <location>
        <begin position="2621"/>
        <end position="2640"/>
    </location>
</feature>
<evidence type="ECO:0000256" key="1">
    <source>
        <dbReference type="ARBA" id="ARBA00004555"/>
    </source>
</evidence>
<feature type="coiled-coil region" evidence="6">
    <location>
        <begin position="953"/>
        <end position="1034"/>
    </location>
</feature>
<feature type="coiled-coil region" evidence="6">
    <location>
        <begin position="558"/>
        <end position="599"/>
    </location>
</feature>
<keyword evidence="5 6" id="KW-0175">Coiled coil</keyword>
<dbReference type="InterPro" id="IPR032675">
    <property type="entry name" value="LRR_dom_sf"/>
</dbReference>
<feature type="compositionally biased region" description="Polar residues" evidence="7">
    <location>
        <begin position="1232"/>
        <end position="1241"/>
    </location>
</feature>
<dbReference type="EMBL" id="NEDP02005589">
    <property type="protein sequence ID" value="OWF37480.1"/>
    <property type="molecule type" value="Genomic_DNA"/>
</dbReference>
<feature type="coiled-coil region" evidence="6">
    <location>
        <begin position="2474"/>
        <end position="2547"/>
    </location>
</feature>
<feature type="compositionally biased region" description="Basic and acidic residues" evidence="7">
    <location>
        <begin position="2441"/>
        <end position="2450"/>
    </location>
</feature>
<dbReference type="SUPFAM" id="SSF52075">
    <property type="entry name" value="Outer arm dynein light chain 1"/>
    <property type="match status" value="1"/>
</dbReference>
<dbReference type="STRING" id="6573.A0A210PLV1"/>
<feature type="compositionally biased region" description="Polar residues" evidence="7">
    <location>
        <begin position="299"/>
        <end position="308"/>
    </location>
</feature>
<evidence type="ECO:0000256" key="5">
    <source>
        <dbReference type="ARBA" id="ARBA00023054"/>
    </source>
</evidence>
<dbReference type="PANTHER" id="PTHR18921">
    <property type="entry name" value="MYOSIN HEAVY CHAIN - RELATED"/>
    <property type="match status" value="1"/>
</dbReference>
<dbReference type="OrthoDB" id="433501at2759"/>
<feature type="compositionally biased region" description="Basic and acidic residues" evidence="7">
    <location>
        <begin position="1247"/>
        <end position="1271"/>
    </location>
</feature>
<protein>
    <submittedName>
        <fullName evidence="8">Centriolin</fullName>
    </submittedName>
</protein>
<feature type="coiled-coil region" evidence="6">
    <location>
        <begin position="1780"/>
        <end position="1828"/>
    </location>
</feature>
<dbReference type="Pfam" id="PF14580">
    <property type="entry name" value="LRR_9"/>
    <property type="match status" value="1"/>
</dbReference>
<feature type="region of interest" description="Disordered" evidence="7">
    <location>
        <begin position="1216"/>
        <end position="1358"/>
    </location>
</feature>
<dbReference type="SMART" id="SM00365">
    <property type="entry name" value="LRR_SD22"/>
    <property type="match status" value="3"/>
</dbReference>
<evidence type="ECO:0000256" key="6">
    <source>
        <dbReference type="SAM" id="Coils"/>
    </source>
</evidence>
<feature type="compositionally biased region" description="Basic residues" evidence="7">
    <location>
        <begin position="1272"/>
        <end position="1289"/>
    </location>
</feature>
<dbReference type="GO" id="GO:0005794">
    <property type="term" value="C:Golgi apparatus"/>
    <property type="evidence" value="ECO:0007669"/>
    <property type="project" value="UniProtKB-SubCell"/>
</dbReference>
<feature type="coiled-coil region" evidence="6">
    <location>
        <begin position="1885"/>
        <end position="1972"/>
    </location>
</feature>
<evidence type="ECO:0000313" key="9">
    <source>
        <dbReference type="Proteomes" id="UP000242188"/>
    </source>
</evidence>
<keyword evidence="4" id="KW-0333">Golgi apparatus</keyword>
<feature type="coiled-coil region" evidence="6">
    <location>
        <begin position="1605"/>
        <end position="1690"/>
    </location>
</feature>
<keyword evidence="2" id="KW-0433">Leucine-rich repeat</keyword>
<dbReference type="GO" id="GO:0031267">
    <property type="term" value="F:small GTPase binding"/>
    <property type="evidence" value="ECO:0007669"/>
    <property type="project" value="TreeGrafter"/>
</dbReference>
<organism evidence="8 9">
    <name type="scientific">Mizuhopecten yessoensis</name>
    <name type="common">Japanese scallop</name>
    <name type="synonym">Patinopecten yessoensis</name>
    <dbReference type="NCBI Taxonomy" id="6573"/>
    <lineage>
        <taxon>Eukaryota</taxon>
        <taxon>Metazoa</taxon>
        <taxon>Spiralia</taxon>
        <taxon>Lophotrochozoa</taxon>
        <taxon>Mollusca</taxon>
        <taxon>Bivalvia</taxon>
        <taxon>Autobranchia</taxon>
        <taxon>Pteriomorphia</taxon>
        <taxon>Pectinida</taxon>
        <taxon>Pectinoidea</taxon>
        <taxon>Pectinidae</taxon>
        <taxon>Mizuhopecten</taxon>
    </lineage>
</organism>
<feature type="region of interest" description="Disordered" evidence="7">
    <location>
        <begin position="2572"/>
        <end position="2640"/>
    </location>
</feature>
<comment type="caution">
    <text evidence="8">The sequence shown here is derived from an EMBL/GenBank/DDBJ whole genome shotgun (WGS) entry which is preliminary data.</text>
</comment>
<evidence type="ECO:0000256" key="3">
    <source>
        <dbReference type="ARBA" id="ARBA00022737"/>
    </source>
</evidence>
<dbReference type="GO" id="GO:0006888">
    <property type="term" value="P:endoplasmic reticulum to Golgi vesicle-mediated transport"/>
    <property type="evidence" value="ECO:0007669"/>
    <property type="project" value="TreeGrafter"/>
</dbReference>
<proteinExistence type="predicted"/>
<name>A0A210PLV1_MIZYE</name>
<feature type="compositionally biased region" description="Polar residues" evidence="7">
    <location>
        <begin position="49"/>
        <end position="64"/>
    </location>
</feature>
<dbReference type="PROSITE" id="PS51450">
    <property type="entry name" value="LRR"/>
    <property type="match status" value="3"/>
</dbReference>
<dbReference type="InterPro" id="IPR001611">
    <property type="entry name" value="Leu-rich_rpt"/>
</dbReference>